<feature type="transmembrane region" description="Helical" evidence="9">
    <location>
        <begin position="212"/>
        <end position="231"/>
    </location>
</feature>
<keyword evidence="5 9" id="KW-1133">Transmembrane helix</keyword>
<keyword evidence="11" id="KW-1185">Reference proteome</keyword>
<accession>A0A3D9L4H3</accession>
<evidence type="ECO:0000256" key="7">
    <source>
        <dbReference type="ARBA" id="ARBA00023136"/>
    </source>
</evidence>
<gene>
    <name evidence="10" type="ORF">C7460_10998</name>
</gene>
<keyword evidence="3" id="KW-1003">Cell membrane</keyword>
<keyword evidence="7 9" id="KW-0472">Membrane</keyword>
<dbReference type="RefSeq" id="WP_115868210.1">
    <property type="nucleotide sequence ID" value="NZ_QREG01000009.1"/>
</dbReference>
<comment type="similarity">
    <text evidence="8">Belongs to the anion channel-forming bestrophin (TC 1.A.46) family.</text>
</comment>
<dbReference type="AlphaFoldDB" id="A0A3D9L4H3"/>
<feature type="transmembrane region" description="Helical" evidence="9">
    <location>
        <begin position="20"/>
        <end position="44"/>
    </location>
</feature>
<sequence length="290" mass="34264">MIQYNPKSWFSLIFDVYSRYVIKLLFPLLLFVGLFTTLLCFLVIDVFDFHYEGTIAFHSILGVILGLFLVLRTNTAYDRWWEGRKLWGRLVNDTRQLAIKFSVFLPEDAKEDREFFRRMVPNVAFAMKEHLRDSILVGEMDPITEENKQRIIASKHRPNMINKLLYERVMKCRNEGKLTAEQLFILDKEIKGFTDIIGACERIKSTPIPYSYSMFIKKFLFIYAITLPISFMWQLHYWTVPLVMLAFYFLVSIELISEEIEDPFGTDINDLPLNDLALKIKKNIREILQD</sequence>
<dbReference type="PANTHER" id="PTHR33281:SF19">
    <property type="entry name" value="VOLTAGE-DEPENDENT ANION CHANNEL-FORMING PROTEIN YNEE"/>
    <property type="match status" value="1"/>
</dbReference>
<dbReference type="GO" id="GO:0005886">
    <property type="term" value="C:plasma membrane"/>
    <property type="evidence" value="ECO:0007669"/>
    <property type="project" value="UniProtKB-SubCell"/>
</dbReference>
<evidence type="ECO:0000256" key="1">
    <source>
        <dbReference type="ARBA" id="ARBA00004651"/>
    </source>
</evidence>
<evidence type="ECO:0000256" key="3">
    <source>
        <dbReference type="ARBA" id="ARBA00022475"/>
    </source>
</evidence>
<organism evidence="10 11">
    <name type="scientific">Marinoscillum furvescens DSM 4134</name>
    <dbReference type="NCBI Taxonomy" id="1122208"/>
    <lineage>
        <taxon>Bacteria</taxon>
        <taxon>Pseudomonadati</taxon>
        <taxon>Bacteroidota</taxon>
        <taxon>Cytophagia</taxon>
        <taxon>Cytophagales</taxon>
        <taxon>Reichenbachiellaceae</taxon>
        <taxon>Marinoscillum</taxon>
    </lineage>
</organism>
<evidence type="ECO:0000256" key="2">
    <source>
        <dbReference type="ARBA" id="ARBA00022448"/>
    </source>
</evidence>
<reference evidence="10 11" key="1">
    <citation type="submission" date="2018-07" db="EMBL/GenBank/DDBJ databases">
        <title>Genomic Encyclopedia of Type Strains, Phase IV (KMG-IV): sequencing the most valuable type-strain genomes for metagenomic binning, comparative biology and taxonomic classification.</title>
        <authorList>
            <person name="Goeker M."/>
        </authorList>
    </citation>
    <scope>NUCLEOTIDE SEQUENCE [LARGE SCALE GENOMIC DNA]</scope>
    <source>
        <strain evidence="10 11">DSM 4134</strain>
    </source>
</reference>
<keyword evidence="4 9" id="KW-0812">Transmembrane</keyword>
<dbReference type="EMBL" id="QREG01000009">
    <property type="protein sequence ID" value="RED98906.1"/>
    <property type="molecule type" value="Genomic_DNA"/>
</dbReference>
<evidence type="ECO:0000256" key="6">
    <source>
        <dbReference type="ARBA" id="ARBA00023065"/>
    </source>
</evidence>
<keyword evidence="6" id="KW-0406">Ion transport</keyword>
<dbReference type="Pfam" id="PF25539">
    <property type="entry name" value="Bestrophin_2"/>
    <property type="match status" value="1"/>
</dbReference>
<dbReference type="InterPro" id="IPR044669">
    <property type="entry name" value="YneE/VCCN1/2-like"/>
</dbReference>
<keyword evidence="2" id="KW-0813">Transport</keyword>
<comment type="caution">
    <text evidence="10">The sequence shown here is derived from an EMBL/GenBank/DDBJ whole genome shotgun (WGS) entry which is preliminary data.</text>
</comment>
<evidence type="ECO:0000256" key="8">
    <source>
        <dbReference type="ARBA" id="ARBA00034708"/>
    </source>
</evidence>
<dbReference type="OrthoDB" id="445589at2"/>
<proteinExistence type="inferred from homology"/>
<feature type="transmembrane region" description="Helical" evidence="9">
    <location>
        <begin position="50"/>
        <end position="71"/>
    </location>
</feature>
<evidence type="ECO:0000256" key="4">
    <source>
        <dbReference type="ARBA" id="ARBA00022692"/>
    </source>
</evidence>
<evidence type="ECO:0000256" key="5">
    <source>
        <dbReference type="ARBA" id="ARBA00022989"/>
    </source>
</evidence>
<name>A0A3D9L4H3_MARFU</name>
<evidence type="ECO:0000313" key="11">
    <source>
        <dbReference type="Proteomes" id="UP000256779"/>
    </source>
</evidence>
<dbReference type="PANTHER" id="PTHR33281">
    <property type="entry name" value="UPF0187 PROTEIN YNEE"/>
    <property type="match status" value="1"/>
</dbReference>
<evidence type="ECO:0000256" key="9">
    <source>
        <dbReference type="SAM" id="Phobius"/>
    </source>
</evidence>
<protein>
    <submittedName>
        <fullName evidence="10">Putative membrane protein</fullName>
    </submittedName>
</protein>
<dbReference type="GO" id="GO:0005254">
    <property type="term" value="F:chloride channel activity"/>
    <property type="evidence" value="ECO:0007669"/>
    <property type="project" value="InterPro"/>
</dbReference>
<dbReference type="Proteomes" id="UP000256779">
    <property type="component" value="Unassembled WGS sequence"/>
</dbReference>
<evidence type="ECO:0000313" key="10">
    <source>
        <dbReference type="EMBL" id="RED98906.1"/>
    </source>
</evidence>
<comment type="subcellular location">
    <subcellularLocation>
        <location evidence="1">Cell membrane</location>
        <topology evidence="1">Multi-pass membrane protein</topology>
    </subcellularLocation>
</comment>